<sequence length="760" mass="86106">MASGSGGGVDTGSSHDLVTSIASLSGTDTACGGVDTWSSHDVGTSIASFSGTDTANLLTKENTEGGGVRTGSLNDTVTSSSASNTNTANILILKEKKVNFVLDERSGCFILQASRDCPTSTNERNIDPTHCILDDITGQFIPIPTSSNDISSCDLSGSDSDSTFIPDNDDDSSGTDMDTSYVALDETSGLIKRKRAKKGQADKTRWGRNQLKQRRQKGQQYSSIKRVKNSGIVGVEVRNQRVMQARCVTTKCSQSKIKKCNEISDAERTEIFKSFWNMTWDDRKMYVNGMVSLKPVQTQTKGIPSKRTQTLEYFLKVDGEIKPVCKTMFTGTLCLGDWTVTNWAKKAKNKIGMIKKNPPVMRQKAIKVTKLEHIRHFLNAVPKMPSHYCRQSSNKMYVDLDYTTWADLYRTFEEYVKDNNIPDEEKATYKCFLSVVNEMNLGLYKPKKDQCDLCYAYKNKNIEEEVYQAHIEAKERAREEKKRDKMSCIQGELQMFTVDLQAVQTIPSIKAGAQYFKLKLCVHQFTIYNEKDASVVCYVWHEAEGRLDANIFTSCLMHFLEGLDDKNTPIIIYSDGCSAQNRNVTLANAMLAFATKYKTEVTQKYLVVGHTQMECDSVHATIETRKKQKELFVPADFIQIIKEARPKQPYQVRYIDHDFFLDYSKTNCYKSIRPGTKAGDPCVVDIRTLKYTDSKIEYKLHFDHDWKLLPQRSTRPSTSEAEKLYSQSLPITTRKFNDLQSMKNLFPKDYHSFYDTLLHE</sequence>
<feature type="domain" description="DUF7869" evidence="2">
    <location>
        <begin position="531"/>
        <end position="650"/>
    </location>
</feature>
<feature type="region of interest" description="Disordered" evidence="1">
    <location>
        <begin position="158"/>
        <end position="179"/>
    </location>
</feature>
<organism evidence="3 4">
    <name type="scientific">Loxostege sticticalis</name>
    <name type="common">Beet webworm moth</name>
    <dbReference type="NCBI Taxonomy" id="481309"/>
    <lineage>
        <taxon>Eukaryota</taxon>
        <taxon>Metazoa</taxon>
        <taxon>Ecdysozoa</taxon>
        <taxon>Arthropoda</taxon>
        <taxon>Hexapoda</taxon>
        <taxon>Insecta</taxon>
        <taxon>Pterygota</taxon>
        <taxon>Neoptera</taxon>
        <taxon>Endopterygota</taxon>
        <taxon>Lepidoptera</taxon>
        <taxon>Glossata</taxon>
        <taxon>Ditrysia</taxon>
        <taxon>Pyraloidea</taxon>
        <taxon>Crambidae</taxon>
        <taxon>Pyraustinae</taxon>
        <taxon>Loxostege</taxon>
    </lineage>
</organism>
<dbReference type="Proteomes" id="UP001549921">
    <property type="component" value="Unassembled WGS sequence"/>
</dbReference>
<feature type="region of interest" description="Disordered" evidence="1">
    <location>
        <begin position="195"/>
        <end position="218"/>
    </location>
</feature>
<name>A0ABD0SQA7_LOXSC</name>
<feature type="region of interest" description="Disordered" evidence="1">
    <location>
        <begin position="61"/>
        <end position="82"/>
    </location>
</feature>
<dbReference type="AlphaFoldDB" id="A0ABD0SQA7"/>
<comment type="caution">
    <text evidence="3">The sequence shown here is derived from an EMBL/GenBank/DDBJ whole genome shotgun (WGS) entry which is preliminary data.</text>
</comment>
<reference evidence="3 4" key="1">
    <citation type="submission" date="2024-06" db="EMBL/GenBank/DDBJ databases">
        <title>A chromosome-level genome assembly of beet webworm, Loxostege sticticalis.</title>
        <authorList>
            <person name="Zhang Y."/>
        </authorList>
    </citation>
    <scope>NUCLEOTIDE SEQUENCE [LARGE SCALE GENOMIC DNA]</scope>
    <source>
        <strain evidence="3">AQ028</strain>
        <tissue evidence="3">Male pupae</tissue>
    </source>
</reference>
<dbReference type="InterPro" id="IPR057191">
    <property type="entry name" value="DUF7869"/>
</dbReference>
<dbReference type="Pfam" id="PF25273">
    <property type="entry name" value="DUF7869"/>
    <property type="match status" value="1"/>
</dbReference>
<gene>
    <name evidence="3" type="ORF">ABMA28_005221</name>
</gene>
<dbReference type="EMBL" id="JBEDNZ010000017">
    <property type="protein sequence ID" value="KAL0821811.1"/>
    <property type="molecule type" value="Genomic_DNA"/>
</dbReference>
<accession>A0ABD0SQA7</accession>
<dbReference type="PANTHER" id="PTHR10773:SF19">
    <property type="match status" value="1"/>
</dbReference>
<evidence type="ECO:0000256" key="1">
    <source>
        <dbReference type="SAM" id="MobiDB-lite"/>
    </source>
</evidence>
<evidence type="ECO:0000313" key="3">
    <source>
        <dbReference type="EMBL" id="KAL0821811.1"/>
    </source>
</evidence>
<proteinExistence type="predicted"/>
<protein>
    <recommendedName>
        <fullName evidence="2">DUF7869 domain-containing protein</fullName>
    </recommendedName>
</protein>
<dbReference type="PANTHER" id="PTHR10773">
    <property type="entry name" value="DNA-DIRECTED RNA POLYMERASES I, II, AND III SUBUNIT RPABC2"/>
    <property type="match status" value="1"/>
</dbReference>
<evidence type="ECO:0000259" key="2">
    <source>
        <dbReference type="Pfam" id="PF25273"/>
    </source>
</evidence>
<evidence type="ECO:0000313" key="4">
    <source>
        <dbReference type="Proteomes" id="UP001549921"/>
    </source>
</evidence>